<protein>
    <submittedName>
        <fullName evidence="1">Uncharacterized protein</fullName>
    </submittedName>
</protein>
<accession>A0A5B7JGH8</accession>
<proteinExistence type="predicted"/>
<dbReference type="EMBL" id="VSRR010095729">
    <property type="protein sequence ID" value="MPC93685.1"/>
    <property type="molecule type" value="Genomic_DNA"/>
</dbReference>
<gene>
    <name evidence="1" type="ORF">E2C01_088825</name>
</gene>
<comment type="caution">
    <text evidence="1">The sequence shown here is derived from an EMBL/GenBank/DDBJ whole genome shotgun (WGS) entry which is preliminary data.</text>
</comment>
<evidence type="ECO:0000313" key="1">
    <source>
        <dbReference type="EMBL" id="MPC93685.1"/>
    </source>
</evidence>
<evidence type="ECO:0000313" key="2">
    <source>
        <dbReference type="Proteomes" id="UP000324222"/>
    </source>
</evidence>
<reference evidence="1 2" key="1">
    <citation type="submission" date="2019-05" db="EMBL/GenBank/DDBJ databases">
        <title>Another draft genome of Portunus trituberculatus and its Hox gene families provides insights of decapod evolution.</title>
        <authorList>
            <person name="Jeong J.-H."/>
            <person name="Song I."/>
            <person name="Kim S."/>
            <person name="Choi T."/>
            <person name="Kim D."/>
            <person name="Ryu S."/>
            <person name="Kim W."/>
        </authorList>
    </citation>
    <scope>NUCLEOTIDE SEQUENCE [LARGE SCALE GENOMIC DNA]</scope>
    <source>
        <tissue evidence="1">Muscle</tissue>
    </source>
</reference>
<sequence length="168" mass="18972">MNKQRLKSSCFQNVVGECGRWRPVKSLCRRLELAGNIWSAMEVYPEWPSPMVMRLSVWLGSTSHSRWNIFPIAYGTRGGTLPSQRTPCLWMTNDASFPACDGGRHHPGGAAASGGSVAPSLSWWYQRPVRGQCHLTIDAPEECVRRAQHQRLKAQHLRPGQRLLQEHL</sequence>
<name>A0A5B7JGH8_PORTR</name>
<dbReference type="AlphaFoldDB" id="A0A5B7JGH8"/>
<dbReference type="Proteomes" id="UP000324222">
    <property type="component" value="Unassembled WGS sequence"/>
</dbReference>
<organism evidence="1 2">
    <name type="scientific">Portunus trituberculatus</name>
    <name type="common">Swimming crab</name>
    <name type="synonym">Neptunus trituberculatus</name>
    <dbReference type="NCBI Taxonomy" id="210409"/>
    <lineage>
        <taxon>Eukaryota</taxon>
        <taxon>Metazoa</taxon>
        <taxon>Ecdysozoa</taxon>
        <taxon>Arthropoda</taxon>
        <taxon>Crustacea</taxon>
        <taxon>Multicrustacea</taxon>
        <taxon>Malacostraca</taxon>
        <taxon>Eumalacostraca</taxon>
        <taxon>Eucarida</taxon>
        <taxon>Decapoda</taxon>
        <taxon>Pleocyemata</taxon>
        <taxon>Brachyura</taxon>
        <taxon>Eubrachyura</taxon>
        <taxon>Portunoidea</taxon>
        <taxon>Portunidae</taxon>
        <taxon>Portuninae</taxon>
        <taxon>Portunus</taxon>
    </lineage>
</organism>
<keyword evidence="2" id="KW-1185">Reference proteome</keyword>